<protein>
    <submittedName>
        <fullName evidence="1">Uncharacterized protein</fullName>
    </submittedName>
</protein>
<sequence>MREYFLIAGKACNKYCILEIRGGQRFFAFGYFLERVGAIIIVPVKKRTCNGDKIPDNKTKSRFMLRATGIIARPPKRQNPAVGVKGSLVIDHDDTVRLRQRCQGAVRARQRVFVLPSLQAARAASLGGGIFPLPSRNQFQSPELLYMHFSPLAFV</sequence>
<name>A0A6N2L532_SALVM</name>
<accession>A0A6N2L532</accession>
<dbReference type="AlphaFoldDB" id="A0A6N2L532"/>
<proteinExistence type="predicted"/>
<gene>
    <name evidence="1" type="ORF">SVIM_LOCUS174694</name>
</gene>
<evidence type="ECO:0000313" key="1">
    <source>
        <dbReference type="EMBL" id="VFU35281.1"/>
    </source>
</evidence>
<organism evidence="1">
    <name type="scientific">Salix viminalis</name>
    <name type="common">Common osier</name>
    <name type="synonym">Basket willow</name>
    <dbReference type="NCBI Taxonomy" id="40686"/>
    <lineage>
        <taxon>Eukaryota</taxon>
        <taxon>Viridiplantae</taxon>
        <taxon>Streptophyta</taxon>
        <taxon>Embryophyta</taxon>
        <taxon>Tracheophyta</taxon>
        <taxon>Spermatophyta</taxon>
        <taxon>Magnoliopsida</taxon>
        <taxon>eudicotyledons</taxon>
        <taxon>Gunneridae</taxon>
        <taxon>Pentapetalae</taxon>
        <taxon>rosids</taxon>
        <taxon>fabids</taxon>
        <taxon>Malpighiales</taxon>
        <taxon>Salicaceae</taxon>
        <taxon>Saliceae</taxon>
        <taxon>Salix</taxon>
    </lineage>
</organism>
<dbReference type="EMBL" id="CAADRP010001112">
    <property type="protein sequence ID" value="VFU35281.1"/>
    <property type="molecule type" value="Genomic_DNA"/>
</dbReference>
<reference evidence="1" key="1">
    <citation type="submission" date="2019-03" db="EMBL/GenBank/DDBJ databases">
        <authorList>
            <person name="Mank J."/>
            <person name="Almeida P."/>
        </authorList>
    </citation>
    <scope>NUCLEOTIDE SEQUENCE</scope>
    <source>
        <strain evidence="1">78183</strain>
    </source>
</reference>